<keyword evidence="2" id="KW-1185">Reference proteome</keyword>
<dbReference type="HOGENOM" id="CLU_3210874_0_0_2"/>
<accession>K0IIA6</accession>
<dbReference type="BioCyc" id="CNIT1237085:G1324-798-MONOMER"/>
<dbReference type="KEGG" id="nga:Ngar_c08000"/>
<gene>
    <name evidence="1" type="ordered locus">Ngar_c08000</name>
</gene>
<reference evidence="1 2" key="1">
    <citation type="journal article" date="2012" name="Environ. Microbiol.">
        <title>The genome of the ammonia-oxidizing Candidatus Nitrososphaera gargensis: insights into metabolic versatility and environmental adaptations.</title>
        <authorList>
            <person name="Spang A."/>
            <person name="Poehlein A."/>
            <person name="Offre P."/>
            <person name="Zumbragel S."/>
            <person name="Haider S."/>
            <person name="Rychlik N."/>
            <person name="Nowka B."/>
            <person name="Schmeisser C."/>
            <person name="Lebedeva E.V."/>
            <person name="Rattei T."/>
            <person name="Bohm C."/>
            <person name="Schmid M."/>
            <person name="Galushko A."/>
            <person name="Hatzenpichler R."/>
            <person name="Weinmaier T."/>
            <person name="Daniel R."/>
            <person name="Schleper C."/>
            <person name="Spieck E."/>
            <person name="Streit W."/>
            <person name="Wagner M."/>
        </authorList>
    </citation>
    <scope>NUCLEOTIDE SEQUENCE [LARGE SCALE GENOMIC DNA]</scope>
    <source>
        <strain evidence="2">Ga9.2</strain>
    </source>
</reference>
<dbReference type="InParanoid" id="K0IIA6"/>
<sequence length="44" mass="4927">MSMTRGMPRVISLQSGKSNENVIRDHKIGMIRRNSLSINPSSNI</sequence>
<dbReference type="EMBL" id="CP002408">
    <property type="protein sequence ID" value="AFU57742.1"/>
    <property type="molecule type" value="Genomic_DNA"/>
</dbReference>
<evidence type="ECO:0000313" key="1">
    <source>
        <dbReference type="EMBL" id="AFU57742.1"/>
    </source>
</evidence>
<proteinExistence type="predicted"/>
<dbReference type="AlphaFoldDB" id="K0IIA6"/>
<name>K0IIA6_NITGG</name>
<evidence type="ECO:0000313" key="2">
    <source>
        <dbReference type="Proteomes" id="UP000008037"/>
    </source>
</evidence>
<organism evidence="1 2">
    <name type="scientific">Nitrososphaera gargensis (strain Ga9.2)</name>
    <dbReference type="NCBI Taxonomy" id="1237085"/>
    <lineage>
        <taxon>Archaea</taxon>
        <taxon>Nitrososphaerota</taxon>
        <taxon>Nitrososphaeria</taxon>
        <taxon>Nitrososphaerales</taxon>
        <taxon>Nitrososphaeraceae</taxon>
        <taxon>Nitrososphaera</taxon>
    </lineage>
</organism>
<protein>
    <submittedName>
        <fullName evidence="1">Uncharacterized protein</fullName>
    </submittedName>
</protein>
<dbReference type="Proteomes" id="UP000008037">
    <property type="component" value="Chromosome"/>
</dbReference>